<name>A0A0K0CUF0_ANGCA</name>
<dbReference type="Proteomes" id="UP000035642">
    <property type="component" value="Unassembled WGS sequence"/>
</dbReference>
<organism evidence="1 2">
    <name type="scientific">Angiostrongylus cantonensis</name>
    <name type="common">Rat lungworm</name>
    <dbReference type="NCBI Taxonomy" id="6313"/>
    <lineage>
        <taxon>Eukaryota</taxon>
        <taxon>Metazoa</taxon>
        <taxon>Ecdysozoa</taxon>
        <taxon>Nematoda</taxon>
        <taxon>Chromadorea</taxon>
        <taxon>Rhabditida</taxon>
        <taxon>Rhabditina</taxon>
        <taxon>Rhabditomorpha</taxon>
        <taxon>Strongyloidea</taxon>
        <taxon>Metastrongylidae</taxon>
        <taxon>Angiostrongylus</taxon>
    </lineage>
</organism>
<evidence type="ECO:0000313" key="1">
    <source>
        <dbReference type="Proteomes" id="UP000035642"/>
    </source>
</evidence>
<proteinExistence type="predicted"/>
<reference evidence="2" key="2">
    <citation type="submission" date="2017-02" db="UniProtKB">
        <authorList>
            <consortium name="WormBaseParasite"/>
        </authorList>
    </citation>
    <scope>IDENTIFICATION</scope>
</reference>
<dbReference type="WBParaSite" id="ACAC_0000083901-mRNA-1">
    <property type="protein sequence ID" value="ACAC_0000083901-mRNA-1"/>
    <property type="gene ID" value="ACAC_0000083901"/>
</dbReference>
<evidence type="ECO:0000313" key="2">
    <source>
        <dbReference type="WBParaSite" id="ACAC_0000083901-mRNA-1"/>
    </source>
</evidence>
<accession>A0A0K0CUF0</accession>
<keyword evidence="1" id="KW-1185">Reference proteome</keyword>
<reference evidence="1" key="1">
    <citation type="submission" date="2012-09" db="EMBL/GenBank/DDBJ databases">
        <authorList>
            <person name="Martin A.A."/>
        </authorList>
    </citation>
    <scope>NUCLEOTIDE SEQUENCE</scope>
</reference>
<sequence length="133" mass="13999">MDGEREDDCERLPSGVLWSSVSKSPIRCISGDSRTSVDSSEVGSGVTIGGDDVCIGVDQSPMGGLGKILPEALRCNWATDGERHSGERGEVGGGVGSILGLLDRRNSDPGVGGSWRRWQTGSRSVGNVEVLRR</sequence>
<dbReference type="AlphaFoldDB" id="A0A0K0CUF0"/>
<protein>
    <submittedName>
        <fullName evidence="2">Uncharacterized protein</fullName>
    </submittedName>
</protein>